<gene>
    <name evidence="1" type="ORF">EXIGLDRAFT_777618</name>
</gene>
<proteinExistence type="predicted"/>
<dbReference type="AlphaFoldDB" id="A0A165CXR9"/>
<protein>
    <recommendedName>
        <fullName evidence="3">SET domain-containing protein</fullName>
    </recommendedName>
</protein>
<organism evidence="1 2">
    <name type="scientific">Exidia glandulosa HHB12029</name>
    <dbReference type="NCBI Taxonomy" id="1314781"/>
    <lineage>
        <taxon>Eukaryota</taxon>
        <taxon>Fungi</taxon>
        <taxon>Dikarya</taxon>
        <taxon>Basidiomycota</taxon>
        <taxon>Agaricomycotina</taxon>
        <taxon>Agaricomycetes</taxon>
        <taxon>Auriculariales</taxon>
        <taxon>Exidiaceae</taxon>
        <taxon>Exidia</taxon>
    </lineage>
</organism>
<dbReference type="InParanoid" id="A0A165CXR9"/>
<sequence>MSNLSVPLVHADLRQFEPGVLQIADTVTRALLYPCQRVRTEFLAVRDIRLDQVEQFVDLFVHHRFHWFPDFLDPIKVLVLRYAVVENQASGLAVVRADDKLIEHGYTLASTVSRSCGEELPLATAQIPWEAPSRNAEWRTWAALQPRFLMGPLRFAPFTCCPPCPSCTPNRKIQYQRGDRPLAACLVTMRDVRAGERLIVEWGDINILASSSPLACGGLHTPAAHMARPAKYETPEARAEARRETKRAYYARNAERERQIAKDRWNSRRAKQVEARRKEAKGARVLCATEKVLGGALMPDSTTPWDALYDALQEDLGSWRGRRSTTDLEEYHSLTRELVANSAERTLQRVMQRIERKVTLLSTVYSVAHTADGVLLDKNPRRYATRFLQLSRDAMAIQCVIDDLLFRFRNSPEELRVAYEGRTLYWQ</sequence>
<name>A0A165CXR9_EXIGL</name>
<dbReference type="Proteomes" id="UP000077266">
    <property type="component" value="Unassembled WGS sequence"/>
</dbReference>
<reference evidence="1 2" key="1">
    <citation type="journal article" date="2016" name="Mol. Biol. Evol.">
        <title>Comparative Genomics of Early-Diverging Mushroom-Forming Fungi Provides Insights into the Origins of Lignocellulose Decay Capabilities.</title>
        <authorList>
            <person name="Nagy L.G."/>
            <person name="Riley R."/>
            <person name="Tritt A."/>
            <person name="Adam C."/>
            <person name="Daum C."/>
            <person name="Floudas D."/>
            <person name="Sun H."/>
            <person name="Yadav J.S."/>
            <person name="Pangilinan J."/>
            <person name="Larsson K.H."/>
            <person name="Matsuura K."/>
            <person name="Barry K."/>
            <person name="Labutti K."/>
            <person name="Kuo R."/>
            <person name="Ohm R.A."/>
            <person name="Bhattacharya S.S."/>
            <person name="Shirouzu T."/>
            <person name="Yoshinaga Y."/>
            <person name="Martin F.M."/>
            <person name="Grigoriev I.V."/>
            <person name="Hibbett D.S."/>
        </authorList>
    </citation>
    <scope>NUCLEOTIDE SEQUENCE [LARGE SCALE GENOMIC DNA]</scope>
    <source>
        <strain evidence="1 2">HHB12029</strain>
    </source>
</reference>
<evidence type="ECO:0008006" key="3">
    <source>
        <dbReference type="Google" id="ProtNLM"/>
    </source>
</evidence>
<keyword evidence="2" id="KW-1185">Reference proteome</keyword>
<dbReference type="EMBL" id="KV426274">
    <property type="protein sequence ID" value="KZV83386.1"/>
    <property type="molecule type" value="Genomic_DNA"/>
</dbReference>
<evidence type="ECO:0000313" key="1">
    <source>
        <dbReference type="EMBL" id="KZV83386.1"/>
    </source>
</evidence>
<evidence type="ECO:0000313" key="2">
    <source>
        <dbReference type="Proteomes" id="UP000077266"/>
    </source>
</evidence>
<accession>A0A165CXR9</accession>